<dbReference type="InterPro" id="IPR001584">
    <property type="entry name" value="Integrase_cat-core"/>
</dbReference>
<accession>A0ABV7ZDJ2</accession>
<dbReference type="PANTHER" id="PTHR47515:SF1">
    <property type="entry name" value="BLR2054 PROTEIN"/>
    <property type="match status" value="1"/>
</dbReference>
<dbReference type="InterPro" id="IPR012337">
    <property type="entry name" value="RNaseH-like_sf"/>
</dbReference>
<dbReference type="EMBL" id="JBHRZG010000024">
    <property type="protein sequence ID" value="MFC3834825.1"/>
    <property type="molecule type" value="Genomic_DNA"/>
</dbReference>
<protein>
    <submittedName>
        <fullName evidence="2">Integrase core domain-containing protein</fullName>
    </submittedName>
</protein>
<comment type="caution">
    <text evidence="2">The sequence shown here is derived from an EMBL/GenBank/DDBJ whole genome shotgun (WGS) entry which is preliminary data.</text>
</comment>
<dbReference type="PROSITE" id="PS50994">
    <property type="entry name" value="INTEGRASE"/>
    <property type="match status" value="1"/>
</dbReference>
<dbReference type="PANTHER" id="PTHR47515">
    <property type="entry name" value="LOW CALCIUM RESPONSE LOCUS PROTEIN T"/>
    <property type="match status" value="1"/>
</dbReference>
<evidence type="ECO:0000313" key="3">
    <source>
        <dbReference type="Proteomes" id="UP001595803"/>
    </source>
</evidence>
<dbReference type="Proteomes" id="UP001595803">
    <property type="component" value="Unassembled WGS sequence"/>
</dbReference>
<dbReference type="RefSeq" id="WP_380103584.1">
    <property type="nucleotide sequence ID" value="NZ_JBHRZG010000024.1"/>
</dbReference>
<reference evidence="3" key="1">
    <citation type="journal article" date="2019" name="Int. J. Syst. Evol. Microbiol.">
        <title>The Global Catalogue of Microorganisms (GCM) 10K type strain sequencing project: providing services to taxonomists for standard genome sequencing and annotation.</title>
        <authorList>
            <consortium name="The Broad Institute Genomics Platform"/>
            <consortium name="The Broad Institute Genome Sequencing Center for Infectious Disease"/>
            <person name="Wu L."/>
            <person name="Ma J."/>
        </authorList>
    </citation>
    <scope>NUCLEOTIDE SEQUENCE [LARGE SCALE GENOMIC DNA]</scope>
    <source>
        <strain evidence="3">CCTCC AB 2017081</strain>
    </source>
</reference>
<keyword evidence="3" id="KW-1185">Reference proteome</keyword>
<organism evidence="2 3">
    <name type="scientific">Deinococcus rufus</name>
    <dbReference type="NCBI Taxonomy" id="2136097"/>
    <lineage>
        <taxon>Bacteria</taxon>
        <taxon>Thermotogati</taxon>
        <taxon>Deinococcota</taxon>
        <taxon>Deinococci</taxon>
        <taxon>Deinococcales</taxon>
        <taxon>Deinococcaceae</taxon>
        <taxon>Deinococcus</taxon>
    </lineage>
</organism>
<proteinExistence type="predicted"/>
<feature type="domain" description="Integrase catalytic" evidence="1">
    <location>
        <begin position="38"/>
        <end position="204"/>
    </location>
</feature>
<evidence type="ECO:0000313" key="2">
    <source>
        <dbReference type="EMBL" id="MFC3834825.1"/>
    </source>
</evidence>
<dbReference type="Gene3D" id="3.30.420.10">
    <property type="entry name" value="Ribonuclease H-like superfamily/Ribonuclease H"/>
    <property type="match status" value="1"/>
</dbReference>
<dbReference type="InterPro" id="IPR036397">
    <property type="entry name" value="RNaseH_sf"/>
</dbReference>
<evidence type="ECO:0000259" key="1">
    <source>
        <dbReference type="PROSITE" id="PS50994"/>
    </source>
</evidence>
<gene>
    <name evidence="2" type="ORF">ACFOSB_18355</name>
</gene>
<dbReference type="Pfam" id="PF13683">
    <property type="entry name" value="rve_3"/>
    <property type="match status" value="1"/>
</dbReference>
<name>A0ABV7ZDJ2_9DEIO</name>
<dbReference type="SUPFAM" id="SSF53098">
    <property type="entry name" value="Ribonuclease H-like"/>
    <property type="match status" value="1"/>
</dbReference>
<sequence>MAREGGHLGHKRRYRLSTQTGLNLRMKRPRRHISAAHRAAQPGAAQQGEVWAMDVIAAQLYDGRRSRALTVVDVFTRECLAILVDQRLTGADVVGTVRQISELRGSPDRIGVDNGSEFISKVLDLWAHQCGVTLDCSRPGTPTDHPSTLSFHGRFRDECLNIHWFLSLDDAAEKIETWRGDYNHLRPHSSLEHLAPSAYRARSASTLRPQGPPT</sequence>